<dbReference type="AlphaFoldDB" id="A0A4C1XLE0"/>
<organism evidence="2 3">
    <name type="scientific">Eumeta variegata</name>
    <name type="common">Bagworm moth</name>
    <name type="synonym">Eumeta japonica</name>
    <dbReference type="NCBI Taxonomy" id="151549"/>
    <lineage>
        <taxon>Eukaryota</taxon>
        <taxon>Metazoa</taxon>
        <taxon>Ecdysozoa</taxon>
        <taxon>Arthropoda</taxon>
        <taxon>Hexapoda</taxon>
        <taxon>Insecta</taxon>
        <taxon>Pterygota</taxon>
        <taxon>Neoptera</taxon>
        <taxon>Endopterygota</taxon>
        <taxon>Lepidoptera</taxon>
        <taxon>Glossata</taxon>
        <taxon>Ditrysia</taxon>
        <taxon>Tineoidea</taxon>
        <taxon>Psychidae</taxon>
        <taxon>Oiketicinae</taxon>
        <taxon>Eumeta</taxon>
    </lineage>
</organism>
<dbReference type="EMBL" id="BGZK01000893">
    <property type="protein sequence ID" value="GBP64268.1"/>
    <property type="molecule type" value="Genomic_DNA"/>
</dbReference>
<protein>
    <submittedName>
        <fullName evidence="2">Uncharacterized protein</fullName>
    </submittedName>
</protein>
<proteinExistence type="predicted"/>
<dbReference type="Proteomes" id="UP000299102">
    <property type="component" value="Unassembled WGS sequence"/>
</dbReference>
<sequence>MKSNSKRKLSTNTKITNDDMKSVITNDVGVNDTNGDEVIGNGDAMINGDRNDESPKLHGYDRTSHGCGDVGEKIQLENPDKKEPLVCIYLVGGKAFGEGAGFWWWIYCLVMG</sequence>
<reference evidence="2 3" key="1">
    <citation type="journal article" date="2019" name="Commun. Biol.">
        <title>The bagworm genome reveals a unique fibroin gene that provides high tensile strength.</title>
        <authorList>
            <person name="Kono N."/>
            <person name="Nakamura H."/>
            <person name="Ohtoshi R."/>
            <person name="Tomita M."/>
            <person name="Numata K."/>
            <person name="Arakawa K."/>
        </authorList>
    </citation>
    <scope>NUCLEOTIDE SEQUENCE [LARGE SCALE GENOMIC DNA]</scope>
</reference>
<accession>A0A4C1XLE0</accession>
<feature type="region of interest" description="Disordered" evidence="1">
    <location>
        <begin position="25"/>
        <end position="64"/>
    </location>
</feature>
<name>A0A4C1XLE0_EUMVA</name>
<evidence type="ECO:0000313" key="2">
    <source>
        <dbReference type="EMBL" id="GBP64268.1"/>
    </source>
</evidence>
<feature type="compositionally biased region" description="Basic and acidic residues" evidence="1">
    <location>
        <begin position="49"/>
        <end position="64"/>
    </location>
</feature>
<keyword evidence="3" id="KW-1185">Reference proteome</keyword>
<evidence type="ECO:0000313" key="3">
    <source>
        <dbReference type="Proteomes" id="UP000299102"/>
    </source>
</evidence>
<comment type="caution">
    <text evidence="2">The sequence shown here is derived from an EMBL/GenBank/DDBJ whole genome shotgun (WGS) entry which is preliminary data.</text>
</comment>
<gene>
    <name evidence="2" type="ORF">EVAR_45316_1</name>
</gene>
<evidence type="ECO:0000256" key="1">
    <source>
        <dbReference type="SAM" id="MobiDB-lite"/>
    </source>
</evidence>